<dbReference type="Pfam" id="PF24626">
    <property type="entry name" value="SH3_Tf2-1"/>
    <property type="match status" value="1"/>
</dbReference>
<dbReference type="InterPro" id="IPR036397">
    <property type="entry name" value="RNaseH_sf"/>
</dbReference>
<evidence type="ECO:0000256" key="4">
    <source>
        <dbReference type="ARBA" id="ARBA00022722"/>
    </source>
</evidence>
<dbReference type="InterPro" id="IPR016197">
    <property type="entry name" value="Chromo-like_dom_sf"/>
</dbReference>
<dbReference type="InterPro" id="IPR000477">
    <property type="entry name" value="RT_dom"/>
</dbReference>
<feature type="compositionally biased region" description="Low complexity" evidence="8">
    <location>
        <begin position="111"/>
        <end position="123"/>
    </location>
</feature>
<dbReference type="InterPro" id="IPR021109">
    <property type="entry name" value="Peptidase_aspartic_dom_sf"/>
</dbReference>
<dbReference type="EC" id="2.7.7.49" evidence="1"/>
<dbReference type="GO" id="GO:0003676">
    <property type="term" value="F:nucleic acid binding"/>
    <property type="evidence" value="ECO:0007669"/>
    <property type="project" value="InterPro"/>
</dbReference>
<keyword evidence="4" id="KW-0540">Nuclease</keyword>
<name>A0A2N9GY14_FAGSY</name>
<keyword evidence="2" id="KW-0808">Transferase</keyword>
<dbReference type="GO" id="GO:0003964">
    <property type="term" value="F:RNA-directed DNA polymerase activity"/>
    <property type="evidence" value="ECO:0007669"/>
    <property type="project" value="UniProtKB-KW"/>
</dbReference>
<dbReference type="PROSITE" id="PS50994">
    <property type="entry name" value="INTEGRASE"/>
    <property type="match status" value="1"/>
</dbReference>
<dbReference type="CDD" id="cd09274">
    <property type="entry name" value="RNase_HI_RT_Ty3"/>
    <property type="match status" value="1"/>
</dbReference>
<feature type="compositionally biased region" description="Polar residues" evidence="8">
    <location>
        <begin position="84"/>
        <end position="103"/>
    </location>
</feature>
<dbReference type="Pfam" id="PF03732">
    <property type="entry name" value="Retrotrans_gag"/>
    <property type="match status" value="1"/>
</dbReference>
<dbReference type="InterPro" id="IPR023780">
    <property type="entry name" value="Chromo_domain"/>
</dbReference>
<dbReference type="InterPro" id="IPR056924">
    <property type="entry name" value="SH3_Tf2-1"/>
</dbReference>
<evidence type="ECO:0000256" key="1">
    <source>
        <dbReference type="ARBA" id="ARBA00012493"/>
    </source>
</evidence>
<dbReference type="Pfam" id="PF17917">
    <property type="entry name" value="RT_RNaseH"/>
    <property type="match status" value="1"/>
</dbReference>
<evidence type="ECO:0000256" key="3">
    <source>
        <dbReference type="ARBA" id="ARBA00022695"/>
    </source>
</evidence>
<dbReference type="GO" id="GO:0015074">
    <property type="term" value="P:DNA integration"/>
    <property type="evidence" value="ECO:0007669"/>
    <property type="project" value="InterPro"/>
</dbReference>
<dbReference type="Pfam" id="PF17921">
    <property type="entry name" value="Integrase_H2C2"/>
    <property type="match status" value="1"/>
</dbReference>
<dbReference type="InterPro" id="IPR001584">
    <property type="entry name" value="Integrase_cat-core"/>
</dbReference>
<keyword evidence="6" id="KW-0378">Hydrolase</keyword>
<evidence type="ECO:0000259" key="10">
    <source>
        <dbReference type="PROSITE" id="PS50994"/>
    </source>
</evidence>
<dbReference type="Gene3D" id="1.10.340.70">
    <property type="match status" value="1"/>
</dbReference>
<feature type="region of interest" description="Disordered" evidence="8">
    <location>
        <begin position="250"/>
        <end position="278"/>
    </location>
</feature>
<feature type="compositionally biased region" description="Polar residues" evidence="8">
    <location>
        <begin position="183"/>
        <end position="207"/>
    </location>
</feature>
<dbReference type="Pfam" id="PF00078">
    <property type="entry name" value="RVT_1"/>
    <property type="match status" value="1"/>
</dbReference>
<dbReference type="SMART" id="SM00298">
    <property type="entry name" value="CHROMO"/>
    <property type="match status" value="1"/>
</dbReference>
<evidence type="ECO:0000256" key="7">
    <source>
        <dbReference type="ARBA" id="ARBA00022918"/>
    </source>
</evidence>
<evidence type="ECO:0000256" key="6">
    <source>
        <dbReference type="ARBA" id="ARBA00022801"/>
    </source>
</evidence>
<feature type="compositionally biased region" description="Polar residues" evidence="8">
    <location>
        <begin position="252"/>
        <end position="278"/>
    </location>
</feature>
<dbReference type="CDD" id="cd01647">
    <property type="entry name" value="RT_LTR"/>
    <property type="match status" value="1"/>
</dbReference>
<dbReference type="Pfam" id="PF00385">
    <property type="entry name" value="Chromo"/>
    <property type="match status" value="1"/>
</dbReference>
<dbReference type="PANTHER" id="PTHR35046">
    <property type="entry name" value="ZINC KNUCKLE (CCHC-TYPE) FAMILY PROTEIN"/>
    <property type="match status" value="1"/>
</dbReference>
<dbReference type="InterPro" id="IPR043502">
    <property type="entry name" value="DNA/RNA_pol_sf"/>
</dbReference>
<dbReference type="GO" id="GO:0004519">
    <property type="term" value="F:endonuclease activity"/>
    <property type="evidence" value="ECO:0007669"/>
    <property type="project" value="UniProtKB-KW"/>
</dbReference>
<dbReference type="CDD" id="cd00303">
    <property type="entry name" value="retropepsin_like"/>
    <property type="match status" value="1"/>
</dbReference>
<dbReference type="Gene3D" id="2.40.70.10">
    <property type="entry name" value="Acid Proteases"/>
    <property type="match status" value="1"/>
</dbReference>
<feature type="region of interest" description="Disordered" evidence="8">
    <location>
        <begin position="52"/>
        <end position="123"/>
    </location>
</feature>
<dbReference type="Gene3D" id="3.30.420.10">
    <property type="entry name" value="Ribonuclease H-like superfamily/Ribonuclease H"/>
    <property type="match status" value="1"/>
</dbReference>
<protein>
    <recommendedName>
        <fullName evidence="1">RNA-directed DNA polymerase</fullName>
        <ecNumber evidence="1">2.7.7.49</ecNumber>
    </recommendedName>
</protein>
<dbReference type="InterPro" id="IPR043128">
    <property type="entry name" value="Rev_trsase/Diguanyl_cyclase"/>
</dbReference>
<keyword evidence="3" id="KW-0548">Nucleotidyltransferase</keyword>
<dbReference type="Gene3D" id="3.10.10.10">
    <property type="entry name" value="HIV Type 1 Reverse Transcriptase, subunit A, domain 1"/>
    <property type="match status" value="1"/>
</dbReference>
<dbReference type="InterPro" id="IPR005162">
    <property type="entry name" value="Retrotrans_gag_dom"/>
</dbReference>
<accession>A0A2N9GY14</accession>
<reference evidence="11" key="1">
    <citation type="submission" date="2018-02" db="EMBL/GenBank/DDBJ databases">
        <authorList>
            <person name="Cohen D.B."/>
            <person name="Kent A.D."/>
        </authorList>
    </citation>
    <scope>NUCLEOTIDE SEQUENCE</scope>
</reference>
<feature type="region of interest" description="Disordered" evidence="8">
    <location>
        <begin position="183"/>
        <end position="210"/>
    </location>
</feature>
<dbReference type="FunFam" id="3.30.70.270:FF:000020">
    <property type="entry name" value="Transposon Tf2-6 polyprotein-like Protein"/>
    <property type="match status" value="1"/>
</dbReference>
<dbReference type="Gene3D" id="2.40.50.40">
    <property type="match status" value="1"/>
</dbReference>
<evidence type="ECO:0000313" key="11">
    <source>
        <dbReference type="EMBL" id="SPD07197.1"/>
    </source>
</evidence>
<evidence type="ECO:0000256" key="2">
    <source>
        <dbReference type="ARBA" id="ARBA00022679"/>
    </source>
</evidence>
<sequence length="1516" mass="172624">MTKITFIYLPHEICAAAKTAAPTNIPKQKEKAIVKPNNHLPSWLLANQNPRIKTHPTRNQNPSNPHLNPPITHRNPHKKKTPTSRDQNPQQPEQNHPATTLASPPTRADNPLRTTLAPPPTLADNPLCTTLAPPPGFIDGLILAPSCRRSASIASSPRGLLYWSLALNSLSSAYLCMHLRSGRTMSNPSNPERTMSSIEPQSSSEPRQTLEDITRSIQDLSTQNQGLAAVLACLDAQLATIEASCMHLRSGRTMSNPSNPERTMSSIEPQSSSEPRQTLEDITTSIQDLSTQNQGLAAMLACLDAQLATIEASQRGENHNDTPPLGHDRHDNFDRGLVGGRGHNDTPPLGHDCHFNRGLGGGQDRHNNHRDFREPEDRMTHIKIEAPTFDGSLDPWDEVTDNLIRRQEPPITDWLEMKQHLSKNYLPLTYRSALLEKWNNLRQGYRSVTDYLEQFQEYKRRCQIVKEEVVTLDRFKRGLNDNLRRELIIRGVTSLDQAYELARNYELATKSFFVRRFNTHNTTTYPQSLGYRPPKANPASAPLGKDDKGKGIVSVPTKLEEDDKEDDMEELVYDPNVEGIQDDGEEWEDEPNYLGCIRAISPHTVIFEDHPNVPRVNEVRVIIDGGSCINAVSSTVVSRLGLKLVPHPNPYKVSWVNTTSIPIRERCFISIQFLTYKDNIWCDVLPMDVGHIILSKPWLYDLDVTLHGRSNSCSFVFEGKKIKLTPLQPKPIEVNKKREVMAPKGLNIISHKAFERVANQESVVLVLVAREDLPDHLPPMRDIQHTIDFVPRATLPNLPHYRLNPTAHVELQRQVDALLQKRFIRESLSPCAVPTLLTPKKDGTWRMCVDSRAINKITVKYHFPIPRLDDKLDMMAGGTIFSKIDLKSGYHQIRVRSGNEWKTNFKTKDGLNEWRVMPFGLSNTPNTFMRAQHFDHLTQVCVALRKESLYGNLKKCSFFTDKVIFLGFIVSSVGVSLDPQKVQSVVDWPQPKNIHDVRSFHGLASFYRRFIRGFITIMSPITNYMKQGEFKWTNAATKAFTEIKKKLTEALVMRLLDFTKPFEVECDASGLGIGGVLSQERHPVAYFSEKLHDAKLKYSTYDKEFYAIVRSLWHWQHYLLPHEFVIYSDHEAFRYLQSQKHLNFRHGQWVEFLQHYSFVVKHRASIENKATDALSRRLYLLSIMSVEVTKFERLKEDYDSCLDFGELYNSLRSLAGHFGRDKTIEEVERQLYWPSLKRDVAKIVGQCRTCQLAKHRKQNTGLYTPLSVPDRPWQDVSMDFVLGLPRTFRKHDSILVVVDRFSKMAHFIPCSKTSNASKIAKLYFDEIIKLFGLPKTIVSDRDACSAGPFKILKRVGPNAYLLDLPPDYGISSTFNIEDLVAFKGAAVIPDTPFHEPLPDPIDIPLPIPAPLNLPYACKEHIDVILDEQIVSTRDGGVQRFLVRWHGHPTFDCTWITRDELQQLDPDLLEYYQSYPSLHLTGSSSSHPEGVGADTRYKQTYKRRLKKKTAQPVALWL</sequence>
<evidence type="ECO:0000256" key="8">
    <source>
        <dbReference type="SAM" id="MobiDB-lite"/>
    </source>
</evidence>
<dbReference type="InterPro" id="IPR041373">
    <property type="entry name" value="RT_RNaseH"/>
</dbReference>
<organism evidence="11">
    <name type="scientific">Fagus sylvatica</name>
    <name type="common">Beechnut</name>
    <dbReference type="NCBI Taxonomy" id="28930"/>
    <lineage>
        <taxon>Eukaryota</taxon>
        <taxon>Viridiplantae</taxon>
        <taxon>Streptophyta</taxon>
        <taxon>Embryophyta</taxon>
        <taxon>Tracheophyta</taxon>
        <taxon>Spermatophyta</taxon>
        <taxon>Magnoliopsida</taxon>
        <taxon>eudicotyledons</taxon>
        <taxon>Gunneridae</taxon>
        <taxon>Pentapetalae</taxon>
        <taxon>rosids</taxon>
        <taxon>fabids</taxon>
        <taxon>Fagales</taxon>
        <taxon>Fagaceae</taxon>
        <taxon>Fagus</taxon>
    </lineage>
</organism>
<dbReference type="SUPFAM" id="SSF56672">
    <property type="entry name" value="DNA/RNA polymerases"/>
    <property type="match status" value="1"/>
</dbReference>
<dbReference type="EMBL" id="OIVN01002890">
    <property type="protein sequence ID" value="SPD07197.1"/>
    <property type="molecule type" value="Genomic_DNA"/>
</dbReference>
<feature type="domain" description="Chromo" evidence="9">
    <location>
        <begin position="1419"/>
        <end position="1472"/>
    </location>
</feature>
<dbReference type="InterPro" id="IPR012337">
    <property type="entry name" value="RNaseH-like_sf"/>
</dbReference>
<feature type="domain" description="Integrase catalytic" evidence="10">
    <location>
        <begin position="1268"/>
        <end position="1386"/>
    </location>
</feature>
<feature type="region of interest" description="Disordered" evidence="8">
    <location>
        <begin position="524"/>
        <end position="552"/>
    </location>
</feature>
<gene>
    <name evidence="11" type="ORF">FSB_LOCUS35079</name>
</gene>
<dbReference type="InterPro" id="IPR000953">
    <property type="entry name" value="Chromo/chromo_shadow_dom"/>
</dbReference>
<keyword evidence="5" id="KW-0255">Endonuclease</keyword>
<dbReference type="Gene3D" id="3.30.70.270">
    <property type="match status" value="3"/>
</dbReference>
<dbReference type="InterPro" id="IPR041588">
    <property type="entry name" value="Integrase_H2C2"/>
</dbReference>
<dbReference type="GO" id="GO:0016787">
    <property type="term" value="F:hydrolase activity"/>
    <property type="evidence" value="ECO:0007669"/>
    <property type="project" value="UniProtKB-KW"/>
</dbReference>
<keyword evidence="7" id="KW-0695">RNA-directed DNA polymerase</keyword>
<dbReference type="SUPFAM" id="SSF53098">
    <property type="entry name" value="Ribonuclease H-like"/>
    <property type="match status" value="1"/>
</dbReference>
<dbReference type="PANTHER" id="PTHR35046:SF9">
    <property type="entry name" value="RNA-DIRECTED DNA POLYMERASE"/>
    <property type="match status" value="1"/>
</dbReference>
<dbReference type="PROSITE" id="PS50013">
    <property type="entry name" value="CHROMO_2"/>
    <property type="match status" value="1"/>
</dbReference>
<feature type="compositionally biased region" description="Polar residues" evidence="8">
    <location>
        <begin position="52"/>
        <end position="66"/>
    </location>
</feature>
<dbReference type="SUPFAM" id="SSF54160">
    <property type="entry name" value="Chromo domain-like"/>
    <property type="match status" value="1"/>
</dbReference>
<evidence type="ECO:0000256" key="5">
    <source>
        <dbReference type="ARBA" id="ARBA00022759"/>
    </source>
</evidence>
<proteinExistence type="predicted"/>
<evidence type="ECO:0000259" key="9">
    <source>
        <dbReference type="PROSITE" id="PS50013"/>
    </source>
</evidence>